<evidence type="ECO:0000256" key="1">
    <source>
        <dbReference type="ARBA" id="ARBA00023015"/>
    </source>
</evidence>
<protein>
    <recommendedName>
        <fullName evidence="4">Peptidase S24/S26A/S26B/S26C domain-containing protein</fullName>
    </recommendedName>
</protein>
<dbReference type="KEGG" id="smur:BWP33_03125"/>
<dbReference type="SUPFAM" id="SSF47413">
    <property type="entry name" value="lambda repressor-like DNA-binding domains"/>
    <property type="match status" value="1"/>
</dbReference>
<comment type="caution">
    <text evidence="5">The sequence shown here is derived from an EMBL/GenBank/DDBJ whole genome shotgun (WGS) entry which is preliminary data.</text>
</comment>
<reference evidence="5 6" key="2">
    <citation type="submission" date="2011-10" db="EMBL/GenBank/DDBJ databases">
        <title>The Genome Sequence of Simonsiella muelleri ATCC 29453.</title>
        <authorList>
            <consortium name="The Broad Institute Genome Sequencing Platform"/>
            <consortium name="The Broad Institute Genome Sequencing Center for Infectious Disease"/>
            <person name="Earl A."/>
            <person name="Ward D."/>
            <person name="Feldgarden M."/>
            <person name="Gevers D."/>
            <person name="Izard J."/>
            <person name="Baranova O.V."/>
            <person name="Blanton J.M."/>
            <person name="Tanner A.C."/>
            <person name="Dewhirst F."/>
            <person name="Young S.K."/>
            <person name="Zeng Q."/>
            <person name="Gargeya S."/>
            <person name="Fitzgerald M."/>
            <person name="Haas B."/>
            <person name="Abouelleil A."/>
            <person name="Alvarado L."/>
            <person name="Arachchi H.M."/>
            <person name="Berlin A."/>
            <person name="Brown A."/>
            <person name="Chapman S.B."/>
            <person name="Chen Z."/>
            <person name="Dunbar C."/>
            <person name="Freedman E."/>
            <person name="Gearin G."/>
            <person name="Goldberg J."/>
            <person name="Griggs A."/>
            <person name="Gujja S."/>
            <person name="Heiman D."/>
            <person name="Howarth C."/>
            <person name="Larson L."/>
            <person name="Lui A."/>
            <person name="MacDonald P.J.P."/>
            <person name="Montmayeur A."/>
            <person name="Murphy C."/>
            <person name="Neiman D."/>
            <person name="Pearson M."/>
            <person name="Priest M."/>
            <person name="Roberts A."/>
            <person name="Saif S."/>
            <person name="Shea T."/>
            <person name="Shenoy N."/>
            <person name="Sisk P."/>
            <person name="Stolte C."/>
            <person name="Sykes S."/>
            <person name="Wortman J."/>
            <person name="Nusbaum C."/>
            <person name="Birren B."/>
        </authorList>
    </citation>
    <scope>NUCLEOTIDE SEQUENCE [LARGE SCALE GENOMIC DNA]</scope>
    <source>
        <strain evidence="5 6">ATCC 29453</strain>
    </source>
</reference>
<organism evidence="5 6">
    <name type="scientific">Simonsiella muelleri ATCC 29453</name>
    <dbReference type="NCBI Taxonomy" id="641147"/>
    <lineage>
        <taxon>Bacteria</taxon>
        <taxon>Pseudomonadati</taxon>
        <taxon>Pseudomonadota</taxon>
        <taxon>Betaproteobacteria</taxon>
        <taxon>Neisseriales</taxon>
        <taxon>Neisseriaceae</taxon>
        <taxon>Simonsiella</taxon>
    </lineage>
</organism>
<evidence type="ECO:0000259" key="4">
    <source>
        <dbReference type="Pfam" id="PF00717"/>
    </source>
</evidence>
<name>V9HAV4_9NEIS</name>
<dbReference type="InterPro" id="IPR015927">
    <property type="entry name" value="Peptidase_S24_S26A/B/C"/>
</dbReference>
<dbReference type="RefSeq" id="WP_002642964.1">
    <property type="nucleotide sequence ID" value="NZ_CP019448.1"/>
</dbReference>
<feature type="domain" description="Peptidase S24/S26A/S26B/S26C" evidence="4">
    <location>
        <begin position="99"/>
        <end position="224"/>
    </location>
</feature>
<accession>V9HAV4</accession>
<dbReference type="eggNOG" id="COG2932">
    <property type="taxonomic scope" value="Bacteria"/>
</dbReference>
<dbReference type="Pfam" id="PF00717">
    <property type="entry name" value="Peptidase_S24"/>
    <property type="match status" value="1"/>
</dbReference>
<gene>
    <name evidence="5" type="ORF">HMPREF9021_02158</name>
</gene>
<dbReference type="SUPFAM" id="SSF51306">
    <property type="entry name" value="LexA/Signal peptidase"/>
    <property type="match status" value="1"/>
</dbReference>
<dbReference type="GO" id="GO:0003677">
    <property type="term" value="F:DNA binding"/>
    <property type="evidence" value="ECO:0007669"/>
    <property type="project" value="UniProtKB-KW"/>
</dbReference>
<dbReference type="PANTHER" id="PTHR40661">
    <property type="match status" value="1"/>
</dbReference>
<sequence>MKSFAERLTFLWNDAKPTQIAKDLNLSISGVLRIIEKDTIPKADTLILIKKLKNCDWEWLMTGEGEPFPNSTDKPIFWKKPTDTKGNVIDIEEFVFIPYYDIQASAGSGLWANDEKQKNSLAFRRDWLGTFVSRNFEQLSVISVKGDSMSGVLEDRDTILIDHTQTQPQDGLFALRIGSDVFVKRVQRFPNSLFIKSANPEYEPFEINLSEETDESIAIIGKVVWLGRRI</sequence>
<evidence type="ECO:0000313" key="6">
    <source>
        <dbReference type="Proteomes" id="UP000017813"/>
    </source>
</evidence>
<dbReference type="InterPro" id="IPR036286">
    <property type="entry name" value="LexA/Signal_pep-like_sf"/>
</dbReference>
<keyword evidence="1" id="KW-0805">Transcription regulation</keyword>
<evidence type="ECO:0000256" key="2">
    <source>
        <dbReference type="ARBA" id="ARBA00023125"/>
    </source>
</evidence>
<dbReference type="EMBL" id="ADCY02000061">
    <property type="protein sequence ID" value="EFG30019.2"/>
    <property type="molecule type" value="Genomic_DNA"/>
</dbReference>
<evidence type="ECO:0000313" key="5">
    <source>
        <dbReference type="EMBL" id="EFG30019.2"/>
    </source>
</evidence>
<keyword evidence="3" id="KW-0804">Transcription</keyword>
<evidence type="ECO:0000256" key="3">
    <source>
        <dbReference type="ARBA" id="ARBA00023163"/>
    </source>
</evidence>
<dbReference type="Gene3D" id="2.10.109.10">
    <property type="entry name" value="Umud Fragment, subunit A"/>
    <property type="match status" value="1"/>
</dbReference>
<dbReference type="Proteomes" id="UP000017813">
    <property type="component" value="Unassembled WGS sequence"/>
</dbReference>
<dbReference type="Gene3D" id="1.10.260.40">
    <property type="entry name" value="lambda repressor-like DNA-binding domains"/>
    <property type="match status" value="1"/>
</dbReference>
<dbReference type="CDD" id="cd06529">
    <property type="entry name" value="S24_LexA-like"/>
    <property type="match status" value="1"/>
</dbReference>
<reference evidence="5 6" key="1">
    <citation type="submission" date="2010-03" db="EMBL/GenBank/DDBJ databases">
        <authorList>
            <consortium name="The Broad Institute Genome Sequencing Platform"/>
            <person name="Ward D."/>
            <person name="Earl A."/>
            <person name="Feldgarden M."/>
            <person name="Gevers D."/>
            <person name="Young S."/>
            <person name="Zeng Q."/>
            <person name="Koehrsen M."/>
            <person name="Alvarado L."/>
            <person name="Berlin A.M."/>
            <person name="Borenstein D."/>
            <person name="Chapman S.B."/>
            <person name="Chen Z."/>
            <person name="Engels R."/>
            <person name="Freedman E."/>
            <person name="Gellesch M."/>
            <person name="Goldberg J."/>
            <person name="Griggs A."/>
            <person name="Gujja S."/>
            <person name="Heilman E.R."/>
            <person name="Heiman D.I."/>
            <person name="Hepburn T.A."/>
            <person name="Howarth C."/>
            <person name="Jen D."/>
            <person name="Larson L."/>
            <person name="Mehta T."/>
            <person name="Park D."/>
            <person name="Pearson M."/>
            <person name="Richards J."/>
            <person name="Roberts A."/>
            <person name="Saif S."/>
            <person name="Shea T.D."/>
            <person name="Shenoy N."/>
            <person name="Sisk P."/>
            <person name="Stolte C."/>
            <person name="Sykes S.N."/>
            <person name="Walk T."/>
            <person name="White J."/>
            <person name="Yandava C."/>
            <person name="Izard J."/>
            <person name="Baranova O.V."/>
            <person name="Blanton J.M."/>
            <person name="Tanner A.C."/>
            <person name="Dewhirst F."/>
            <person name="Haas B."/>
            <person name="Nusbaum C."/>
            <person name="Birren B."/>
        </authorList>
    </citation>
    <scope>NUCLEOTIDE SEQUENCE [LARGE SCALE GENOMIC DNA]</scope>
    <source>
        <strain evidence="5 6">ATCC 29453</strain>
    </source>
</reference>
<dbReference type="InterPro" id="IPR039418">
    <property type="entry name" value="LexA-like"/>
</dbReference>
<dbReference type="AlphaFoldDB" id="V9HAV4"/>
<dbReference type="InterPro" id="IPR010982">
    <property type="entry name" value="Lambda_DNA-bd_dom_sf"/>
</dbReference>
<proteinExistence type="predicted"/>
<dbReference type="HOGENOM" id="CLU_066192_1_2_4"/>
<dbReference type="PANTHER" id="PTHR40661:SF3">
    <property type="entry name" value="FELS-1 PROPHAGE TRANSCRIPTIONAL REGULATOR"/>
    <property type="match status" value="1"/>
</dbReference>
<dbReference type="OrthoDB" id="9788236at2"/>
<keyword evidence="6" id="KW-1185">Reference proteome</keyword>
<keyword evidence="2" id="KW-0238">DNA-binding</keyword>
<dbReference type="STRING" id="641147.HMPREF9021_02158"/>